<gene>
    <name evidence="2" type="ORF">SIN8267_02829</name>
</gene>
<dbReference type="InterPro" id="IPR001096">
    <property type="entry name" value="Peptidase_C13"/>
</dbReference>
<organism evidence="2 3">
    <name type="scientific">Sinobacterium norvegicum</name>
    <dbReference type="NCBI Taxonomy" id="1641715"/>
    <lineage>
        <taxon>Bacteria</taxon>
        <taxon>Pseudomonadati</taxon>
        <taxon>Pseudomonadota</taxon>
        <taxon>Gammaproteobacteria</taxon>
        <taxon>Cellvibrionales</taxon>
        <taxon>Spongiibacteraceae</taxon>
        <taxon>Sinobacterium</taxon>
    </lineage>
</organism>
<dbReference type="Proteomes" id="UP000838100">
    <property type="component" value="Unassembled WGS sequence"/>
</dbReference>
<dbReference type="PANTHER" id="PTHR23084:SF263">
    <property type="entry name" value="MORN REPEAT-CONTAINING PROTEIN 1"/>
    <property type="match status" value="1"/>
</dbReference>
<keyword evidence="3" id="KW-1185">Reference proteome</keyword>
<reference evidence="2" key="1">
    <citation type="submission" date="2021-12" db="EMBL/GenBank/DDBJ databases">
        <authorList>
            <person name="Rodrigo-Torres L."/>
            <person name="Arahal R. D."/>
            <person name="Lucena T."/>
        </authorList>
    </citation>
    <scope>NUCLEOTIDE SEQUENCE</scope>
    <source>
        <strain evidence="2">CECT 8267</strain>
    </source>
</reference>
<dbReference type="Gene3D" id="2.20.110.10">
    <property type="entry name" value="Histone H3 K4-specific methyltransferase SET7/9 N-terminal domain"/>
    <property type="match status" value="1"/>
</dbReference>
<sequence length="433" mass="48055">MNTRRTGLLRLAVLLLTLVAGFIAGLGFQHQPMDAVSGGHYSGDRAGGLYHGRGVYVSDDGQSYTGEFSEGYFHGSGELRRGDGYHYSGGFHYGMAEGEGREQLANGDVYIGEFANDQRDGIGQVILAKAVDGVKQYNGRWQRGRLIESDQPQFQDQQPIKTEYALYHQADVLQRQLAAIKAGENDRIELYFIGFAGVGAERVFGRETAYAQALFERQFDTQNRSIALINSKANGDDVILASSTSLQRSLDAVARAMNSEDILFLMITSHGSKSHHLSVQQPGIDLVDISDQQLASMIEQSSIKYKVIMVSACYSGGFIEALQSPNTLVMTSSNSHRSSFGCTDDADFTYFGRAYFQKAMTEFGEHSFESAFYLAKQWVGQWEREQDYQPSQPQIAVGTAVAAQLQRWRSQRGLVDRQQSEHAVITERVSDDY</sequence>
<comment type="caution">
    <text evidence="2">The sequence shown here is derived from an EMBL/GenBank/DDBJ whole genome shotgun (WGS) entry which is preliminary data.</text>
</comment>
<evidence type="ECO:0008006" key="4">
    <source>
        <dbReference type="Google" id="ProtNLM"/>
    </source>
</evidence>
<evidence type="ECO:0000256" key="1">
    <source>
        <dbReference type="ARBA" id="ARBA00022737"/>
    </source>
</evidence>
<dbReference type="PANTHER" id="PTHR23084">
    <property type="entry name" value="PHOSPHATIDYLINOSITOL-4-PHOSPHATE 5-KINASE RELATED"/>
    <property type="match status" value="1"/>
</dbReference>
<dbReference type="RefSeq" id="WP_237445374.1">
    <property type="nucleotide sequence ID" value="NZ_CAKLPX010000003.1"/>
</dbReference>
<dbReference type="SUPFAM" id="SSF82185">
    <property type="entry name" value="Histone H3 K4-specific methyltransferase SET7/9 N-terminal domain"/>
    <property type="match status" value="1"/>
</dbReference>
<dbReference type="EMBL" id="CAKLPX010000003">
    <property type="protein sequence ID" value="CAH0992696.1"/>
    <property type="molecule type" value="Genomic_DNA"/>
</dbReference>
<dbReference type="SMART" id="SM00698">
    <property type="entry name" value="MORN"/>
    <property type="match status" value="4"/>
</dbReference>
<protein>
    <recommendedName>
        <fullName evidence="4">Peptidase C13</fullName>
    </recommendedName>
</protein>
<evidence type="ECO:0000313" key="3">
    <source>
        <dbReference type="Proteomes" id="UP000838100"/>
    </source>
</evidence>
<accession>A0ABN8ER01</accession>
<evidence type="ECO:0000313" key="2">
    <source>
        <dbReference type="EMBL" id="CAH0992696.1"/>
    </source>
</evidence>
<dbReference type="InterPro" id="IPR003409">
    <property type="entry name" value="MORN"/>
</dbReference>
<dbReference type="Pfam" id="PF01650">
    <property type="entry name" value="Peptidase_C13"/>
    <property type="match status" value="1"/>
</dbReference>
<dbReference type="Gene3D" id="3.40.50.1460">
    <property type="match status" value="1"/>
</dbReference>
<name>A0ABN8ER01_9GAMM</name>
<dbReference type="Pfam" id="PF02493">
    <property type="entry name" value="MORN"/>
    <property type="match status" value="4"/>
</dbReference>
<proteinExistence type="predicted"/>
<keyword evidence="1" id="KW-0677">Repeat</keyword>